<dbReference type="STRING" id="1249552.PS2015_1511"/>
<evidence type="ECO:0000256" key="8">
    <source>
        <dbReference type="ARBA" id="ARBA00035676"/>
    </source>
</evidence>
<dbReference type="OrthoDB" id="9805628at2"/>
<comment type="cofactor">
    <cofactor evidence="1 14">
        <name>pyridoxal 5'-phosphate</name>
        <dbReference type="ChEBI" id="CHEBI:597326"/>
    </cofactor>
</comment>
<evidence type="ECO:0000256" key="14">
    <source>
        <dbReference type="RuleBase" id="RU004516"/>
    </source>
</evidence>
<dbReference type="GO" id="GO:0008153">
    <property type="term" value="P:4-aminobenzoate biosynthetic process"/>
    <property type="evidence" value="ECO:0007669"/>
    <property type="project" value="UniProtKB-UniRule"/>
</dbReference>
<dbReference type="SUPFAM" id="SSF56752">
    <property type="entry name" value="D-aminoacid aminotransferase-like PLP-dependent enzymes"/>
    <property type="match status" value="1"/>
</dbReference>
<dbReference type="PATRIC" id="fig|1249552.3.peg.1515"/>
<dbReference type="EC" id="4.1.3.38" evidence="8 12"/>
<keyword evidence="15" id="KW-0808">Transferase</keyword>
<evidence type="ECO:0000313" key="16">
    <source>
        <dbReference type="Proteomes" id="UP000065641"/>
    </source>
</evidence>
<keyword evidence="5" id="KW-0289">Folate biosynthesis</keyword>
<protein>
    <recommendedName>
        <fullName evidence="11 12">Aminodeoxychorismate lyase</fullName>
        <ecNumber evidence="8 12">4.1.3.38</ecNumber>
    </recommendedName>
</protein>
<evidence type="ECO:0000256" key="10">
    <source>
        <dbReference type="ARBA" id="ARBA00054027"/>
    </source>
</evidence>
<keyword evidence="16" id="KW-1185">Reference proteome</keyword>
<dbReference type="Proteomes" id="UP000065641">
    <property type="component" value="Chromosome"/>
</dbReference>
<accession>A0A0S2KCX7</accession>
<dbReference type="InterPro" id="IPR018300">
    <property type="entry name" value="Aminotrans_IV_CS"/>
</dbReference>
<dbReference type="Gene3D" id="3.20.10.10">
    <property type="entry name" value="D-amino Acid Aminotransferase, subunit A, domain 2"/>
    <property type="match status" value="1"/>
</dbReference>
<organism evidence="15 16">
    <name type="scientific">Pseudohongiella spirulinae</name>
    <dbReference type="NCBI Taxonomy" id="1249552"/>
    <lineage>
        <taxon>Bacteria</taxon>
        <taxon>Pseudomonadati</taxon>
        <taxon>Pseudomonadota</taxon>
        <taxon>Gammaproteobacteria</taxon>
        <taxon>Pseudomonadales</taxon>
        <taxon>Pseudohongiellaceae</taxon>
        <taxon>Pseudohongiella</taxon>
    </lineage>
</organism>
<comment type="catalytic activity">
    <reaction evidence="9">
        <text>4-amino-4-deoxychorismate = 4-aminobenzoate + pyruvate + H(+)</text>
        <dbReference type="Rhea" id="RHEA:16201"/>
        <dbReference type="ChEBI" id="CHEBI:15361"/>
        <dbReference type="ChEBI" id="CHEBI:15378"/>
        <dbReference type="ChEBI" id="CHEBI:17836"/>
        <dbReference type="ChEBI" id="CHEBI:58406"/>
        <dbReference type="EC" id="4.1.3.38"/>
    </reaction>
</comment>
<dbReference type="PANTHER" id="PTHR42743:SF2">
    <property type="entry name" value="AMINODEOXYCHORISMATE LYASE"/>
    <property type="match status" value="1"/>
</dbReference>
<evidence type="ECO:0000256" key="2">
    <source>
        <dbReference type="ARBA" id="ARBA00009320"/>
    </source>
</evidence>
<evidence type="ECO:0000256" key="9">
    <source>
        <dbReference type="ARBA" id="ARBA00049529"/>
    </source>
</evidence>
<dbReference type="GO" id="GO:0030170">
    <property type="term" value="F:pyridoxal phosphate binding"/>
    <property type="evidence" value="ECO:0007669"/>
    <property type="project" value="InterPro"/>
</dbReference>
<gene>
    <name evidence="15" type="ORF">PS2015_1511</name>
</gene>
<comment type="subunit">
    <text evidence="3">Homodimer.</text>
</comment>
<keyword evidence="6" id="KW-0456">Lyase</keyword>
<dbReference type="GO" id="GO:0008483">
    <property type="term" value="F:transaminase activity"/>
    <property type="evidence" value="ECO:0007669"/>
    <property type="project" value="UniProtKB-KW"/>
</dbReference>
<dbReference type="Gene3D" id="3.30.470.10">
    <property type="match status" value="1"/>
</dbReference>
<dbReference type="NCBIfam" id="TIGR03461">
    <property type="entry name" value="pabC_Proteo"/>
    <property type="match status" value="1"/>
</dbReference>
<dbReference type="RefSeq" id="WP_058021633.1">
    <property type="nucleotide sequence ID" value="NZ_CP013189.1"/>
</dbReference>
<dbReference type="InterPro" id="IPR043131">
    <property type="entry name" value="BCAT-like_N"/>
</dbReference>
<dbReference type="Pfam" id="PF01063">
    <property type="entry name" value="Aminotran_4"/>
    <property type="match status" value="1"/>
</dbReference>
<reference evidence="15 16" key="1">
    <citation type="submission" date="2015-11" db="EMBL/GenBank/DDBJ databases">
        <authorList>
            <person name="Zhang Y."/>
            <person name="Guo Z."/>
        </authorList>
    </citation>
    <scope>NUCLEOTIDE SEQUENCE [LARGE SCALE GENOMIC DNA]</scope>
    <source>
        <strain evidence="15 16">KCTC 32221</strain>
    </source>
</reference>
<evidence type="ECO:0000256" key="6">
    <source>
        <dbReference type="ARBA" id="ARBA00023239"/>
    </source>
</evidence>
<dbReference type="PANTHER" id="PTHR42743">
    <property type="entry name" value="AMINO-ACID AMINOTRANSFERASE"/>
    <property type="match status" value="1"/>
</dbReference>
<dbReference type="FunFam" id="3.20.10.10:FF:000002">
    <property type="entry name" value="D-alanine aminotransferase"/>
    <property type="match status" value="1"/>
</dbReference>
<dbReference type="NCBIfam" id="NF004761">
    <property type="entry name" value="PRK06092.1"/>
    <property type="match status" value="1"/>
</dbReference>
<dbReference type="GO" id="GO:0005829">
    <property type="term" value="C:cytosol"/>
    <property type="evidence" value="ECO:0007669"/>
    <property type="project" value="TreeGrafter"/>
</dbReference>
<evidence type="ECO:0000256" key="3">
    <source>
        <dbReference type="ARBA" id="ARBA00011738"/>
    </source>
</evidence>
<dbReference type="AlphaFoldDB" id="A0A0S2KCX7"/>
<comment type="function">
    <text evidence="10">Involved in the biosynthesis of p-aminobenzoate (PABA), a precursor of tetrahydrofolate. Converts 4-amino-4-deoxychorismate into 4-aminobenzoate (PABA) and pyruvate.</text>
</comment>
<dbReference type="GO" id="GO:0008696">
    <property type="term" value="F:4-amino-4-deoxychorismate lyase activity"/>
    <property type="evidence" value="ECO:0007669"/>
    <property type="project" value="UniProtKB-UniRule"/>
</dbReference>
<dbReference type="InterPro" id="IPR050571">
    <property type="entry name" value="Class-IV_PLP-Dep_Aminotrnsfr"/>
</dbReference>
<evidence type="ECO:0000256" key="13">
    <source>
        <dbReference type="RuleBase" id="RU004106"/>
    </source>
</evidence>
<keyword evidence="4 14" id="KW-0663">Pyridoxal phosphate</keyword>
<comment type="pathway">
    <text evidence="7">Cofactor biosynthesis; tetrahydrofolate biosynthesis; 4-aminobenzoate from chorismate: step 2/2.</text>
</comment>
<dbReference type="PROSITE" id="PS00770">
    <property type="entry name" value="AA_TRANSFER_CLASS_4"/>
    <property type="match status" value="1"/>
</dbReference>
<dbReference type="EMBL" id="CP013189">
    <property type="protein sequence ID" value="ALO46168.1"/>
    <property type="molecule type" value="Genomic_DNA"/>
</dbReference>
<evidence type="ECO:0000256" key="5">
    <source>
        <dbReference type="ARBA" id="ARBA00022909"/>
    </source>
</evidence>
<evidence type="ECO:0000256" key="12">
    <source>
        <dbReference type="NCBIfam" id="TIGR03461"/>
    </source>
</evidence>
<comment type="similarity">
    <text evidence="2 13">Belongs to the class-IV pyridoxal-phosphate-dependent aminotransferase family.</text>
</comment>
<sequence length="289" mass="31802">MTALVFIDGQASHLLPASDRSIQYGDGLFETMSWSAGQLKRLDKHMSRLRDGCAVLGIAFEQAKIQQQLESFLGILAGSTADQQLVVKLIISRGSGGRGYTPPDNPASRIIISSHPVPDRLPEYQQTGIDCILCNHRLSSNPTLCGIKHLNRLDQVLGSAEVQRVSGKINGMSEGLMLDQQGRVIEGTRSNLFLIRNDELMTPNLVNAGVKGIMRQCVLEVANDSNWPVRVTDIYPRDLTTADSAFICNSIIGIIPLRQLWLSNECSEDSPPVRLGQHNYIRELQSLLA</sequence>
<evidence type="ECO:0000256" key="4">
    <source>
        <dbReference type="ARBA" id="ARBA00022898"/>
    </source>
</evidence>
<proteinExistence type="inferred from homology"/>
<evidence type="ECO:0000256" key="1">
    <source>
        <dbReference type="ARBA" id="ARBA00001933"/>
    </source>
</evidence>
<dbReference type="GO" id="GO:0046656">
    <property type="term" value="P:folic acid biosynthetic process"/>
    <property type="evidence" value="ECO:0007669"/>
    <property type="project" value="UniProtKB-KW"/>
</dbReference>
<dbReference type="InterPro" id="IPR036038">
    <property type="entry name" value="Aminotransferase-like"/>
</dbReference>
<name>A0A0S2KCX7_9GAMM</name>
<keyword evidence="15" id="KW-0032">Aminotransferase</keyword>
<evidence type="ECO:0000313" key="15">
    <source>
        <dbReference type="EMBL" id="ALO46168.1"/>
    </source>
</evidence>
<evidence type="ECO:0000256" key="7">
    <source>
        <dbReference type="ARBA" id="ARBA00035633"/>
    </source>
</evidence>
<dbReference type="InterPro" id="IPR043132">
    <property type="entry name" value="BCAT-like_C"/>
</dbReference>
<dbReference type="InterPro" id="IPR001544">
    <property type="entry name" value="Aminotrans_IV"/>
</dbReference>
<dbReference type="InterPro" id="IPR017824">
    <property type="entry name" value="Aminodeoxychorismate_lyase_IV"/>
</dbReference>
<evidence type="ECO:0000256" key="11">
    <source>
        <dbReference type="ARBA" id="ARBA00069174"/>
    </source>
</evidence>
<dbReference type="KEGG" id="pspi:PS2015_1511"/>